<dbReference type="OrthoDB" id="3598281at2759"/>
<gene>
    <name evidence="2" type="ORF">AC578_7988</name>
</gene>
<evidence type="ECO:0000259" key="1">
    <source>
        <dbReference type="Pfam" id="PF24564"/>
    </source>
</evidence>
<keyword evidence="3" id="KW-1185">Reference proteome</keyword>
<dbReference type="PANTHER" id="PTHR36681">
    <property type="entry name" value="NUCLEAR GTPASE, GERMINAL CENTER-ASSOCIATED, TANDEM DUPLICATE 3"/>
    <property type="match status" value="1"/>
</dbReference>
<comment type="caution">
    <text evidence="2">The sequence shown here is derived from an EMBL/GenBank/DDBJ whole genome shotgun (WGS) entry which is preliminary data.</text>
</comment>
<feature type="non-terminal residue" evidence="2">
    <location>
        <position position="1"/>
    </location>
</feature>
<evidence type="ECO:0000313" key="3">
    <source>
        <dbReference type="Proteomes" id="UP000070133"/>
    </source>
</evidence>
<feature type="domain" description="DUF7605" evidence="1">
    <location>
        <begin position="181"/>
        <end position="340"/>
    </location>
</feature>
<sequence length="432" mass="49647">IELLKRSIESLDDEWWTKVVQARNQFVTRELQRQCQAYLPNESPLKVVCISNSHYMARKAGKREKNFTLPTNATGIPALRAHALSSAAPVAFKRLTDFVDHEFAVLLSGLALWTGNNITRGREGLVNVIDQPREEIPPLFQDITRDIKDQCRRRITTHLHDRQGSFMAAAQRVMDDILDPAAWSTWNAFLRRRGNWSTDKIAESWNELLTEEVRYELEDDMWYPFIDYCHEQFEKLRRQVSVTVKSITGYLESEPGAVGLSMRTFKTALNAHVEGLSQLFSTAQDKLERSLRAVILNAVKDGQYNYFAAAMQPVYDQCLADHGRGVLKRWRRCFSRYISRPGQQSPFHIMVEAIERDVHSAVEARMSKLQSNVNKTFDAITKDCKVMVTQQRNTAAKQPLREAISSYLWKAIPKFESIQAELAQIEEDYSGQ</sequence>
<dbReference type="STRING" id="321146.A0A139H0L0"/>
<organism evidence="2 3">
    <name type="scientific">Pseudocercospora eumusae</name>
    <dbReference type="NCBI Taxonomy" id="321146"/>
    <lineage>
        <taxon>Eukaryota</taxon>
        <taxon>Fungi</taxon>
        <taxon>Dikarya</taxon>
        <taxon>Ascomycota</taxon>
        <taxon>Pezizomycotina</taxon>
        <taxon>Dothideomycetes</taxon>
        <taxon>Dothideomycetidae</taxon>
        <taxon>Mycosphaerellales</taxon>
        <taxon>Mycosphaerellaceae</taxon>
        <taxon>Pseudocercospora</taxon>
    </lineage>
</organism>
<dbReference type="AlphaFoldDB" id="A0A139H0L0"/>
<accession>A0A139H0L0</accession>
<dbReference type="Proteomes" id="UP000070133">
    <property type="component" value="Unassembled WGS sequence"/>
</dbReference>
<reference evidence="2 3" key="1">
    <citation type="submission" date="2015-07" db="EMBL/GenBank/DDBJ databases">
        <title>Comparative genomics of the Sigatoka disease complex on banana suggests a link between parallel evolutionary changes in Pseudocercospora fijiensis and Pseudocercospora eumusae and increased virulence on the banana host.</title>
        <authorList>
            <person name="Chang T.-C."/>
            <person name="Salvucci A."/>
            <person name="Crous P.W."/>
            <person name="Stergiopoulos I."/>
        </authorList>
    </citation>
    <scope>NUCLEOTIDE SEQUENCE [LARGE SCALE GENOMIC DNA]</scope>
    <source>
        <strain evidence="2 3">CBS 114824</strain>
    </source>
</reference>
<evidence type="ECO:0000313" key="2">
    <source>
        <dbReference type="EMBL" id="KXS95941.1"/>
    </source>
</evidence>
<protein>
    <recommendedName>
        <fullName evidence="1">DUF7605 domain-containing protein</fullName>
    </recommendedName>
</protein>
<dbReference type="PANTHER" id="PTHR36681:SF3">
    <property type="entry name" value="NUCLEAR GTPASE, GERMINAL CENTER-ASSOCIATED, TANDEM DUPLICATE 3"/>
    <property type="match status" value="1"/>
</dbReference>
<dbReference type="Pfam" id="PF24564">
    <property type="entry name" value="DUF7605"/>
    <property type="match status" value="1"/>
</dbReference>
<name>A0A139H0L0_9PEZI</name>
<proteinExistence type="predicted"/>
<dbReference type="EMBL" id="LFZN01000192">
    <property type="protein sequence ID" value="KXS95941.1"/>
    <property type="molecule type" value="Genomic_DNA"/>
</dbReference>
<dbReference type="InterPro" id="IPR056024">
    <property type="entry name" value="DUF7605"/>
</dbReference>